<dbReference type="InterPro" id="IPR025948">
    <property type="entry name" value="HTH-like_dom"/>
</dbReference>
<gene>
    <name evidence="3" type="ORF">Dace_0747</name>
    <name evidence="4" type="ORF">Dace_1651</name>
</gene>
<dbReference type="EMBL" id="AAEW02000015">
    <property type="protein sequence ID" value="EAT14969.1"/>
    <property type="molecule type" value="Genomic_DNA"/>
</dbReference>
<dbReference type="Pfam" id="PF00665">
    <property type="entry name" value="rve"/>
    <property type="match status" value="1"/>
</dbReference>
<proteinExistence type="predicted"/>
<dbReference type="EMBL" id="AAEW02000006">
    <property type="protein sequence ID" value="EAT16187.1"/>
    <property type="molecule type" value="Genomic_DNA"/>
</dbReference>
<dbReference type="InterPro" id="IPR050900">
    <property type="entry name" value="Transposase_IS3/IS150/IS904"/>
</dbReference>
<dbReference type="InterPro" id="IPR048020">
    <property type="entry name" value="Transpos_IS3"/>
</dbReference>
<comment type="caution">
    <text evidence="3">The sequence shown here is derived from an EMBL/GenBank/DDBJ whole genome shotgun (WGS) entry which is preliminary data.</text>
</comment>
<dbReference type="NCBIfam" id="NF033516">
    <property type="entry name" value="transpos_IS3"/>
    <property type="match status" value="1"/>
</dbReference>
<feature type="region of interest" description="Disordered" evidence="1">
    <location>
        <begin position="33"/>
        <end position="74"/>
    </location>
</feature>
<dbReference type="AlphaFoldDB" id="Q1JXJ3"/>
<keyword evidence="5" id="KW-1185">Reference proteome</keyword>
<dbReference type="Pfam" id="PF13276">
    <property type="entry name" value="HTH_21"/>
    <property type="match status" value="1"/>
</dbReference>
<evidence type="ECO:0000313" key="4">
    <source>
        <dbReference type="EMBL" id="EAT16187.1"/>
    </source>
</evidence>
<feature type="domain" description="Integrase catalytic" evidence="2">
    <location>
        <begin position="191"/>
        <end position="366"/>
    </location>
</feature>
<dbReference type="GO" id="GO:0003676">
    <property type="term" value="F:nucleic acid binding"/>
    <property type="evidence" value="ECO:0007669"/>
    <property type="project" value="InterPro"/>
</dbReference>
<dbReference type="PROSITE" id="PS50994">
    <property type="entry name" value="INTEGRASE"/>
    <property type="match status" value="1"/>
</dbReference>
<dbReference type="Gene3D" id="3.30.420.10">
    <property type="entry name" value="Ribonuclease H-like superfamily/Ribonuclease H"/>
    <property type="match status" value="1"/>
</dbReference>
<protein>
    <submittedName>
        <fullName evidence="3">Integrase, catalytic region</fullName>
    </submittedName>
</protein>
<dbReference type="SUPFAM" id="SSF53098">
    <property type="entry name" value="Ribonuclease H-like"/>
    <property type="match status" value="1"/>
</dbReference>
<feature type="compositionally biased region" description="Polar residues" evidence="1">
    <location>
        <begin position="34"/>
        <end position="48"/>
    </location>
</feature>
<dbReference type="Proteomes" id="UP000005695">
    <property type="component" value="Unassembled WGS sequence"/>
</dbReference>
<dbReference type="PANTHER" id="PTHR46889">
    <property type="entry name" value="TRANSPOSASE INSF FOR INSERTION SEQUENCE IS3B-RELATED"/>
    <property type="match status" value="1"/>
</dbReference>
<reference evidence="3 5" key="1">
    <citation type="submission" date="2006-05" db="EMBL/GenBank/DDBJ databases">
        <title>Annotation of the draft genome assembly of Desulfuromonas acetoxidans DSM 684.</title>
        <authorList>
            <consortium name="US DOE Joint Genome Institute (JGI-ORNL)"/>
            <person name="Larimer F."/>
            <person name="Land M."/>
            <person name="Hauser L."/>
        </authorList>
    </citation>
    <scope>NUCLEOTIDE SEQUENCE [LARGE SCALE GENOMIC DNA]</scope>
    <source>
        <strain evidence="3">DSM 684</strain>
        <strain evidence="5">DSM 684 / 11070</strain>
    </source>
</reference>
<dbReference type="PANTHER" id="PTHR46889:SF4">
    <property type="entry name" value="TRANSPOSASE INSO FOR INSERTION SEQUENCE ELEMENT IS911B-RELATED"/>
    <property type="match status" value="1"/>
</dbReference>
<sequence>MCQPCFGSGIQCPRCCPSYGCWRNGHASLGKAAQTGTSWDDTGNSSPYRGQKAYPGTRSPYSSSGEREANPKKGYRSLNVGRQASFELISTLREHDCVCVLCRLFDVSRSSYYAYLNRRAHPDTERIKLRIRIKELFNKSRYSAGSRSLTNMLRSEGITIGRFRVRRLMREASLFSKQPKPRLYRIAKVEHPKIPNLLNRDFDAKRKNQTWCSDITYVRVGKRWIYVAAVLDLYTRRVVGLSLSENCDAQLAVNAIKSAYRTRKKPTGVLVHTDQGQQYGSDLFCLQLRCYQMKQSMSRRGNCWDNAPMERLFRSYKSEWMPKGGYQTFAEAQLDIEHYFMNYYNWSRPHQRNKGMAPAVAEKELISVSKNS</sequence>
<evidence type="ECO:0000313" key="5">
    <source>
        <dbReference type="Proteomes" id="UP000005695"/>
    </source>
</evidence>
<accession>Q1JXJ3</accession>
<dbReference type="InterPro" id="IPR001584">
    <property type="entry name" value="Integrase_cat-core"/>
</dbReference>
<dbReference type="InterPro" id="IPR012337">
    <property type="entry name" value="RNaseH-like_sf"/>
</dbReference>
<evidence type="ECO:0000313" key="3">
    <source>
        <dbReference type="EMBL" id="EAT14969.1"/>
    </source>
</evidence>
<dbReference type="GO" id="GO:0015074">
    <property type="term" value="P:DNA integration"/>
    <property type="evidence" value="ECO:0007669"/>
    <property type="project" value="InterPro"/>
</dbReference>
<name>Q1JXJ3_DESA6</name>
<evidence type="ECO:0000256" key="1">
    <source>
        <dbReference type="SAM" id="MobiDB-lite"/>
    </source>
</evidence>
<evidence type="ECO:0000259" key="2">
    <source>
        <dbReference type="PROSITE" id="PS50994"/>
    </source>
</evidence>
<organism evidence="3 5">
    <name type="scientific">Desulfuromonas acetoxidans (strain DSM 684 / 11070)</name>
    <dbReference type="NCBI Taxonomy" id="281689"/>
    <lineage>
        <taxon>Bacteria</taxon>
        <taxon>Pseudomonadati</taxon>
        <taxon>Thermodesulfobacteriota</taxon>
        <taxon>Desulfuromonadia</taxon>
        <taxon>Desulfuromonadales</taxon>
        <taxon>Desulfuromonadaceae</taxon>
        <taxon>Desulfuromonas</taxon>
    </lineage>
</organism>
<dbReference type="InterPro" id="IPR036397">
    <property type="entry name" value="RNaseH_sf"/>
</dbReference>
<reference evidence="3 5" key="2">
    <citation type="submission" date="2006-05" db="EMBL/GenBank/DDBJ databases">
        <title>Sequencing of the draft genome and assembly of Desulfuromonas acetoxidans DSM 684.</title>
        <authorList>
            <consortium name="US DOE Joint Genome Institute (JGI-PGF)"/>
            <person name="Copeland A."/>
            <person name="Lucas S."/>
            <person name="Lapidus A."/>
            <person name="Barry K."/>
            <person name="Detter J.C."/>
            <person name="Glavina del Rio T."/>
            <person name="Hammon N."/>
            <person name="Israni S."/>
            <person name="Dalin E."/>
            <person name="Tice H."/>
            <person name="Bruce D."/>
            <person name="Pitluck S."/>
            <person name="Richardson P."/>
        </authorList>
    </citation>
    <scope>NUCLEOTIDE SEQUENCE [LARGE SCALE GENOMIC DNA]</scope>
    <source>
        <strain evidence="3">DSM 684</strain>
        <strain evidence="5">DSM 684 / 11070</strain>
    </source>
</reference>